<comment type="caution">
    <text evidence="13">Lacks conserved residue(s) required for the propagation of feature annotation.</text>
</comment>
<comment type="domain">
    <text evidence="13">The Walker A ATP-binding motif also binds Pi and PPi.</text>
</comment>
<keyword evidence="13" id="KW-0460">Magnesium</keyword>
<dbReference type="CDD" id="cd01918">
    <property type="entry name" value="HprK_C"/>
    <property type="match status" value="1"/>
</dbReference>
<dbReference type="SUPFAM" id="SSF75138">
    <property type="entry name" value="HprK N-terminal domain-like"/>
    <property type="match status" value="1"/>
</dbReference>
<feature type="domain" description="HPr kinase/phosphorylase C-terminal" evidence="15">
    <location>
        <begin position="132"/>
        <end position="303"/>
    </location>
</feature>
<dbReference type="Pfam" id="PF02603">
    <property type="entry name" value="Hpr_kinase_N"/>
    <property type="match status" value="1"/>
</dbReference>
<evidence type="ECO:0000259" key="14">
    <source>
        <dbReference type="Pfam" id="PF02603"/>
    </source>
</evidence>
<evidence type="ECO:0000256" key="8">
    <source>
        <dbReference type="ARBA" id="ARBA00022840"/>
    </source>
</evidence>
<comment type="function">
    <text evidence="13">Catalyzes the ATP- as well as the pyrophosphate-dependent phosphorylation of a specific serine residue in HPr, a phosphocarrier protein of the phosphoenolpyruvate-dependent sugar phosphotransferase system (PTS). HprK/P also catalyzes the pyrophosphate-producing, inorganic phosphate-dependent dephosphorylation (phosphorolysis) of seryl-phosphorylated HPr (P-Ser-HPr). The two antagonistic activities of HprK/P are regulated by several intracellular metabolites, which change their concentration in response to the absence or presence of rapidly metabolisable carbon sources (glucose, fructose, etc.) in the growth medium. Therefore, by controlling the phosphorylation state of HPr, HPrK/P is a sensor enzyme that plays a major role in the regulation of carbon metabolism and sugar transport: it mediates carbon catabolite repression (CCR), and regulates PTS-catalyzed carbohydrate uptake and inducer exclusion.</text>
</comment>
<dbReference type="InterPro" id="IPR027417">
    <property type="entry name" value="P-loop_NTPase"/>
</dbReference>
<evidence type="ECO:0000256" key="10">
    <source>
        <dbReference type="ARBA" id="ARBA00023277"/>
    </source>
</evidence>
<name>A0ABM9N507_9LACO</name>
<keyword evidence="9 13" id="KW-0511">Multifunctional enzyme</keyword>
<feature type="active site" evidence="13">
    <location>
        <position position="140"/>
    </location>
</feature>
<keyword evidence="4 13" id="KW-0723">Serine/threonine-protein kinase</keyword>
<evidence type="ECO:0000256" key="7">
    <source>
        <dbReference type="ARBA" id="ARBA00022777"/>
    </source>
</evidence>
<evidence type="ECO:0000256" key="13">
    <source>
        <dbReference type="HAMAP-Rule" id="MF_01249"/>
    </source>
</evidence>
<evidence type="ECO:0000256" key="1">
    <source>
        <dbReference type="ARBA" id="ARBA00001120"/>
    </source>
</evidence>
<dbReference type="InterPro" id="IPR003755">
    <property type="entry name" value="HPr(Ser)_kin/Pase"/>
</dbReference>
<sequence length="322" mass="35608">MGQKVVTVKDLVANTRLQIVTGQEYLDRPISTADISRPGLEMTGYFNYYAPERVQLLGITETSFSTRMQHDELLMVYRKMADKRTPAFVVSTDLPISDELKEAAADAKIPILTTSLTSSQILSNMTYYLGGQLAPRQSVHGVLIDVHGMGVLITGDAGIGKTESALELIQQGKARLVADDRVDIHQEDEERLIGEPSTVLRNMMEVRGVGIIDVQQVYGAVSVRSHASIRINIHLSNGKIGEENFDRLGNENDSIEILGVKLKRMVVPVTPGRNTASVIDAAAVKFRTTNMGFDALETLNKRMDQEIAKNEKIDEENKENHD</sequence>
<feature type="active site" evidence="13">
    <location>
        <position position="161"/>
    </location>
</feature>
<feature type="binding site" evidence="13">
    <location>
        <position position="205"/>
    </location>
    <ligand>
        <name>Mg(2+)</name>
        <dbReference type="ChEBI" id="CHEBI:18420"/>
    </ligand>
</feature>
<feature type="region of interest" description="Important for the catalytic mechanism of dephosphorylation" evidence="13">
    <location>
        <begin position="268"/>
        <end position="273"/>
    </location>
</feature>
<dbReference type="SUPFAM" id="SSF53795">
    <property type="entry name" value="PEP carboxykinase-like"/>
    <property type="match status" value="1"/>
</dbReference>
<evidence type="ECO:0000256" key="12">
    <source>
        <dbReference type="ARBA" id="ARBA00047657"/>
    </source>
</evidence>
<keyword evidence="13" id="KW-0479">Metal-binding</keyword>
<keyword evidence="10 13" id="KW-0119">Carbohydrate metabolism</keyword>
<evidence type="ECO:0000313" key="17">
    <source>
        <dbReference type="Proteomes" id="UP001314241"/>
    </source>
</evidence>
<dbReference type="InterPro" id="IPR011126">
    <property type="entry name" value="Hpr_kin/Pase_Hpr_N"/>
</dbReference>
<dbReference type="Gene3D" id="3.40.50.300">
    <property type="entry name" value="P-loop containing nucleotide triphosphate hydrolases"/>
    <property type="match status" value="1"/>
</dbReference>
<dbReference type="Pfam" id="PF07475">
    <property type="entry name" value="Hpr_kinase_C"/>
    <property type="match status" value="1"/>
</dbReference>
<keyword evidence="5 13" id="KW-0808">Transferase</keyword>
<comment type="catalytic activity">
    <reaction evidence="12 13">
        <text>[HPr protein]-O-phospho-L-serine + phosphate + H(+) = [HPr protein]-L-serine + diphosphate</text>
        <dbReference type="Rhea" id="RHEA:46604"/>
        <dbReference type="Rhea" id="RHEA-COMP:11602"/>
        <dbReference type="Rhea" id="RHEA-COMP:11603"/>
        <dbReference type="ChEBI" id="CHEBI:15378"/>
        <dbReference type="ChEBI" id="CHEBI:29999"/>
        <dbReference type="ChEBI" id="CHEBI:33019"/>
        <dbReference type="ChEBI" id="CHEBI:43474"/>
        <dbReference type="ChEBI" id="CHEBI:83421"/>
    </reaction>
</comment>
<organism evidence="16 17">
    <name type="scientific">Eupransor demetentiae</name>
    <dbReference type="NCBI Taxonomy" id="3109584"/>
    <lineage>
        <taxon>Bacteria</taxon>
        <taxon>Bacillati</taxon>
        <taxon>Bacillota</taxon>
        <taxon>Bacilli</taxon>
        <taxon>Lactobacillales</taxon>
        <taxon>Lactobacillaceae</taxon>
        <taxon>Eupransor</taxon>
    </lineage>
</organism>
<dbReference type="EC" id="2.7.11.-" evidence="13"/>
<feature type="active site" evidence="13">
    <location>
        <position position="247"/>
    </location>
</feature>
<evidence type="ECO:0000313" key="16">
    <source>
        <dbReference type="EMBL" id="CAK8054261.1"/>
    </source>
</evidence>
<evidence type="ECO:0000256" key="2">
    <source>
        <dbReference type="ARBA" id="ARBA00006883"/>
    </source>
</evidence>
<accession>A0ABM9N507</accession>
<comment type="cofactor">
    <cofactor evidence="13">
        <name>Mg(2+)</name>
        <dbReference type="ChEBI" id="CHEBI:18420"/>
    </cofactor>
</comment>
<dbReference type="NCBIfam" id="TIGR00679">
    <property type="entry name" value="hpr-ser"/>
    <property type="match status" value="1"/>
</dbReference>
<reference evidence="16 17" key="1">
    <citation type="submission" date="2024-01" db="EMBL/GenBank/DDBJ databases">
        <authorList>
            <person name="Botero Cardona J."/>
        </authorList>
    </citation>
    <scope>NUCLEOTIDE SEQUENCE [LARGE SCALE GENOMIC DNA]</scope>
    <source>
        <strain evidence="16 17">LMG 33000</strain>
    </source>
</reference>
<comment type="catalytic activity">
    <reaction evidence="1 13">
        <text>[HPr protein]-L-serine + ATP = [HPr protein]-O-phospho-L-serine + ADP + H(+)</text>
        <dbReference type="Rhea" id="RHEA:46600"/>
        <dbReference type="Rhea" id="RHEA-COMP:11602"/>
        <dbReference type="Rhea" id="RHEA-COMP:11603"/>
        <dbReference type="ChEBI" id="CHEBI:15378"/>
        <dbReference type="ChEBI" id="CHEBI:29999"/>
        <dbReference type="ChEBI" id="CHEBI:30616"/>
        <dbReference type="ChEBI" id="CHEBI:83421"/>
        <dbReference type="ChEBI" id="CHEBI:456216"/>
    </reaction>
</comment>
<dbReference type="HAMAP" id="MF_01249">
    <property type="entry name" value="HPr_kinase"/>
    <property type="match status" value="1"/>
</dbReference>
<dbReference type="InterPro" id="IPR011104">
    <property type="entry name" value="Hpr_kin/Pase_C"/>
</dbReference>
<comment type="similarity">
    <text evidence="2 13">Belongs to the HPrK/P family.</text>
</comment>
<feature type="region of interest" description="Important for the catalytic mechanism of both phosphorylation and dephosphorylation" evidence="13">
    <location>
        <begin position="204"/>
        <end position="213"/>
    </location>
</feature>
<dbReference type="InterPro" id="IPR028979">
    <property type="entry name" value="Ser_kin/Pase_Hpr-like_N_sf"/>
</dbReference>
<dbReference type="EC" id="2.7.4.-" evidence="13"/>
<keyword evidence="6 13" id="KW-0547">Nucleotide-binding</keyword>
<dbReference type="RefSeq" id="WP_349641797.1">
    <property type="nucleotide sequence ID" value="NZ_CAWVOH010000001.1"/>
</dbReference>
<feature type="active site" description="Proton acceptor; for phosphorylation activity. Proton donor; for dephosphorylation activity" evidence="13">
    <location>
        <position position="180"/>
    </location>
</feature>
<dbReference type="Proteomes" id="UP001314241">
    <property type="component" value="Unassembled WGS sequence"/>
</dbReference>
<evidence type="ECO:0000256" key="11">
    <source>
        <dbReference type="ARBA" id="ARBA00033012"/>
    </source>
</evidence>
<dbReference type="EMBL" id="CAWVOH010000001">
    <property type="protein sequence ID" value="CAK8054261.1"/>
    <property type="molecule type" value="Genomic_DNA"/>
</dbReference>
<feature type="domain" description="HPr(Ser) kinase/phosphorylase N-terminal" evidence="14">
    <location>
        <begin position="6"/>
        <end position="129"/>
    </location>
</feature>
<protein>
    <recommendedName>
        <fullName evidence="3 13">HPr kinase/phosphorylase</fullName>
        <shortName evidence="13">HPrK/P</shortName>
        <ecNumber evidence="13">2.7.11.-</ecNumber>
        <ecNumber evidence="13">2.7.4.-</ecNumber>
    </recommendedName>
    <alternativeName>
        <fullName evidence="11 13">HPr(Ser) kinase/phosphorylase</fullName>
    </alternativeName>
</protein>
<dbReference type="PANTHER" id="PTHR30305:SF1">
    <property type="entry name" value="HPR KINASE_PHOSPHORYLASE"/>
    <property type="match status" value="1"/>
</dbReference>
<evidence type="ECO:0000256" key="3">
    <source>
        <dbReference type="ARBA" id="ARBA00018922"/>
    </source>
</evidence>
<evidence type="ECO:0000256" key="4">
    <source>
        <dbReference type="ARBA" id="ARBA00022527"/>
    </source>
</evidence>
<evidence type="ECO:0000256" key="6">
    <source>
        <dbReference type="ARBA" id="ARBA00022741"/>
    </source>
</evidence>
<comment type="miscellaneous">
    <text evidence="13">Both phosphorylation and phosphorolysis are carried out by the same active site and suggest a common mechanism for both reactions.</text>
</comment>
<evidence type="ECO:0000259" key="15">
    <source>
        <dbReference type="Pfam" id="PF07475"/>
    </source>
</evidence>
<evidence type="ECO:0000256" key="5">
    <source>
        <dbReference type="ARBA" id="ARBA00022679"/>
    </source>
</evidence>
<evidence type="ECO:0000256" key="9">
    <source>
        <dbReference type="ARBA" id="ARBA00023268"/>
    </source>
</evidence>
<proteinExistence type="inferred from homology"/>
<dbReference type="Gene3D" id="3.40.1390.20">
    <property type="entry name" value="HprK N-terminal domain-like"/>
    <property type="match status" value="1"/>
</dbReference>
<comment type="caution">
    <text evidence="16">The sequence shown here is derived from an EMBL/GenBank/DDBJ whole genome shotgun (WGS) entry which is preliminary data.</text>
</comment>
<comment type="subunit">
    <text evidence="13">Homohexamer.</text>
</comment>
<keyword evidence="7 13" id="KW-0418">Kinase</keyword>
<gene>
    <name evidence="13" type="primary">hprK</name>
    <name evidence="16" type="ORF">R54876_GBNLAHCA_00823</name>
</gene>
<keyword evidence="8 13" id="KW-0067">ATP-binding</keyword>
<keyword evidence="17" id="KW-1185">Reference proteome</keyword>
<dbReference type="PANTHER" id="PTHR30305">
    <property type="entry name" value="PROTEIN YJDM-RELATED"/>
    <property type="match status" value="1"/>
</dbReference>